<accession>A0AA88GUP5</accession>
<dbReference type="PRINTS" id="PR00371">
    <property type="entry name" value="FPNCR"/>
</dbReference>
<keyword evidence="7" id="KW-0560">Oxidoreductase</keyword>
<dbReference type="FunFam" id="3.40.50.80:FF:000030">
    <property type="entry name" value="NADPH-dependent diflavin oxidoreductase 1"/>
    <property type="match status" value="1"/>
</dbReference>
<dbReference type="RefSeq" id="XP_044552748.1">
    <property type="nucleotide sequence ID" value="XM_044691313.1"/>
</dbReference>
<evidence type="ECO:0000256" key="5">
    <source>
        <dbReference type="ARBA" id="ARBA00022827"/>
    </source>
</evidence>
<dbReference type="InterPro" id="IPR001709">
    <property type="entry name" value="Flavoprot_Pyr_Nucl_cyt_Rdtase"/>
</dbReference>
<evidence type="ECO:0000256" key="6">
    <source>
        <dbReference type="ARBA" id="ARBA00022857"/>
    </source>
</evidence>
<keyword evidence="3" id="KW-0285">Flavoprotein</keyword>
<gene>
    <name evidence="9" type="ORF">C9374_000195</name>
</gene>
<keyword evidence="6" id="KW-0521">NADP</keyword>
<evidence type="ECO:0000259" key="8">
    <source>
        <dbReference type="Pfam" id="PF00175"/>
    </source>
</evidence>
<reference evidence="9 10" key="1">
    <citation type="journal article" date="2018" name="BMC Genomics">
        <title>The genome of Naegleria lovaniensis, the basis for a comparative approach to unravel pathogenicity factors of the human pathogenic amoeba N. fowleri.</title>
        <authorList>
            <person name="Liechti N."/>
            <person name="Schurch N."/>
            <person name="Bruggmann R."/>
            <person name="Wittwer M."/>
        </authorList>
    </citation>
    <scope>NUCLEOTIDE SEQUENCE [LARGE SCALE GENOMIC DNA]</scope>
    <source>
        <strain evidence="9 10">ATCC 30569</strain>
    </source>
</reference>
<dbReference type="InterPro" id="IPR039261">
    <property type="entry name" value="FNR_nucleotide-bd"/>
</dbReference>
<dbReference type="EMBL" id="PYSW02000009">
    <property type="protein sequence ID" value="KAG2388756.1"/>
    <property type="molecule type" value="Genomic_DNA"/>
</dbReference>
<evidence type="ECO:0000256" key="4">
    <source>
        <dbReference type="ARBA" id="ARBA00022643"/>
    </source>
</evidence>
<dbReference type="PANTHER" id="PTHR19384">
    <property type="entry name" value="NITRIC OXIDE SYNTHASE-RELATED"/>
    <property type="match status" value="1"/>
</dbReference>
<sequence length="215" mass="24255">MFPSQIHLTVAILKITTPFKRSRTGVCTSWLASIDLSQQKEVLVPAWITKGTMSLPKTLSTPLIMVGPGTGLAAFKSFLQDRFVKVHSGHGGDVIGRSILFFGCRNKEKDFLYADELVKMSNEPNFNFYLFTAFSRDQETKVYVQHRITEQKDVLFDLIVNQGAYFYVSGNAKVMPESVFKAVKSVLVSGGMNEAQADEYLKQMDTSKRYQVETW</sequence>
<dbReference type="InterPro" id="IPR017938">
    <property type="entry name" value="Riboflavin_synthase-like_b-brl"/>
</dbReference>
<dbReference type="GO" id="GO:0010181">
    <property type="term" value="F:FMN binding"/>
    <property type="evidence" value="ECO:0007669"/>
    <property type="project" value="TreeGrafter"/>
</dbReference>
<evidence type="ECO:0000313" key="9">
    <source>
        <dbReference type="EMBL" id="KAG2388756.1"/>
    </source>
</evidence>
<protein>
    <recommendedName>
        <fullName evidence="8">Oxidoreductase FAD/NAD(P)-binding domain-containing protein</fullName>
    </recommendedName>
</protein>
<dbReference type="InterPro" id="IPR001433">
    <property type="entry name" value="OxRdtase_FAD/NAD-bd"/>
</dbReference>
<evidence type="ECO:0000256" key="3">
    <source>
        <dbReference type="ARBA" id="ARBA00022630"/>
    </source>
</evidence>
<dbReference type="GeneID" id="68092657"/>
<dbReference type="Gene3D" id="2.40.30.10">
    <property type="entry name" value="Translation factors"/>
    <property type="match status" value="1"/>
</dbReference>
<dbReference type="PANTHER" id="PTHR19384:SF10">
    <property type="entry name" value="NADPH-DEPENDENT DIFLAVIN OXIDOREDUCTASE 1"/>
    <property type="match status" value="1"/>
</dbReference>
<dbReference type="AlphaFoldDB" id="A0AA88GUP5"/>
<dbReference type="GO" id="GO:0005829">
    <property type="term" value="C:cytosol"/>
    <property type="evidence" value="ECO:0007669"/>
    <property type="project" value="TreeGrafter"/>
</dbReference>
<keyword evidence="10" id="KW-1185">Reference proteome</keyword>
<evidence type="ECO:0000256" key="2">
    <source>
        <dbReference type="ARBA" id="ARBA00022490"/>
    </source>
</evidence>
<proteinExistence type="predicted"/>
<keyword evidence="2" id="KW-0963">Cytoplasm</keyword>
<keyword evidence="4" id="KW-0288">FMN</keyword>
<dbReference type="Pfam" id="PF00175">
    <property type="entry name" value="NAD_binding_1"/>
    <property type="match status" value="1"/>
</dbReference>
<feature type="domain" description="Oxidoreductase FAD/NAD(P)-binding" evidence="8">
    <location>
        <begin position="65"/>
        <end position="175"/>
    </location>
</feature>
<comment type="caution">
    <text evidence="9">The sequence shown here is derived from an EMBL/GenBank/DDBJ whole genome shotgun (WGS) entry which is preliminary data.</text>
</comment>
<dbReference type="Proteomes" id="UP000816034">
    <property type="component" value="Unassembled WGS sequence"/>
</dbReference>
<evidence type="ECO:0000256" key="1">
    <source>
        <dbReference type="ARBA" id="ARBA00001974"/>
    </source>
</evidence>
<dbReference type="GO" id="GO:0016491">
    <property type="term" value="F:oxidoreductase activity"/>
    <property type="evidence" value="ECO:0007669"/>
    <property type="project" value="UniProtKB-KW"/>
</dbReference>
<evidence type="ECO:0000313" key="10">
    <source>
        <dbReference type="Proteomes" id="UP000816034"/>
    </source>
</evidence>
<dbReference type="GO" id="GO:0050660">
    <property type="term" value="F:flavin adenine dinucleotide binding"/>
    <property type="evidence" value="ECO:0007669"/>
    <property type="project" value="TreeGrafter"/>
</dbReference>
<dbReference type="SUPFAM" id="SSF63380">
    <property type="entry name" value="Riboflavin synthase domain-like"/>
    <property type="match status" value="1"/>
</dbReference>
<name>A0AA88GUP5_NAELO</name>
<keyword evidence="5" id="KW-0274">FAD</keyword>
<comment type="cofactor">
    <cofactor evidence="1">
        <name>FAD</name>
        <dbReference type="ChEBI" id="CHEBI:57692"/>
    </cofactor>
</comment>
<evidence type="ECO:0000256" key="7">
    <source>
        <dbReference type="ARBA" id="ARBA00023002"/>
    </source>
</evidence>
<dbReference type="Gene3D" id="3.40.50.80">
    <property type="entry name" value="Nucleotide-binding domain of ferredoxin-NADP reductase (FNR) module"/>
    <property type="match status" value="1"/>
</dbReference>
<organism evidence="9 10">
    <name type="scientific">Naegleria lovaniensis</name>
    <name type="common">Amoeba</name>
    <dbReference type="NCBI Taxonomy" id="51637"/>
    <lineage>
        <taxon>Eukaryota</taxon>
        <taxon>Discoba</taxon>
        <taxon>Heterolobosea</taxon>
        <taxon>Tetramitia</taxon>
        <taxon>Eutetramitia</taxon>
        <taxon>Vahlkampfiidae</taxon>
        <taxon>Naegleria</taxon>
    </lineage>
</organism>
<dbReference type="SUPFAM" id="SSF52343">
    <property type="entry name" value="Ferredoxin reductase-like, C-terminal NADP-linked domain"/>
    <property type="match status" value="1"/>
</dbReference>